<dbReference type="InterPro" id="IPR024185">
    <property type="entry name" value="FTHF_cligase-like_sf"/>
</dbReference>
<evidence type="ECO:0000256" key="2">
    <source>
        <dbReference type="ARBA" id="ARBA00022741"/>
    </source>
</evidence>
<dbReference type="PIRSF" id="PIRSF006806">
    <property type="entry name" value="FTHF_cligase"/>
    <property type="match status" value="1"/>
</dbReference>
<dbReference type="AlphaFoldDB" id="A0A5J4PB65"/>
<dbReference type="InterPro" id="IPR002698">
    <property type="entry name" value="FTHF_cligase"/>
</dbReference>
<gene>
    <name evidence="4" type="ORF">EZS27_041640</name>
</gene>
<keyword evidence="4" id="KW-0436">Ligase</keyword>
<accession>A0A5J4PB65</accession>
<dbReference type="GO" id="GO:0030272">
    <property type="term" value="F:5-formyltetrahydrofolate cyclo-ligase activity"/>
    <property type="evidence" value="ECO:0007669"/>
    <property type="project" value="UniProtKB-EC"/>
</dbReference>
<evidence type="ECO:0000313" key="4">
    <source>
        <dbReference type="EMBL" id="KAA6306697.1"/>
    </source>
</evidence>
<evidence type="ECO:0000256" key="3">
    <source>
        <dbReference type="ARBA" id="ARBA00022840"/>
    </source>
</evidence>
<name>A0A5J4PB65_9ZZZZ</name>
<dbReference type="EMBL" id="SNRY01009713">
    <property type="protein sequence ID" value="KAA6306697.1"/>
    <property type="molecule type" value="Genomic_DNA"/>
</dbReference>
<reference evidence="4" key="1">
    <citation type="submission" date="2019-03" db="EMBL/GenBank/DDBJ databases">
        <title>Single cell metagenomics reveals metabolic interactions within the superorganism composed of flagellate Streblomastix strix and complex community of Bacteroidetes bacteria on its surface.</title>
        <authorList>
            <person name="Treitli S.C."/>
            <person name="Kolisko M."/>
            <person name="Husnik F."/>
            <person name="Keeling P."/>
            <person name="Hampl V."/>
        </authorList>
    </citation>
    <scope>NUCLEOTIDE SEQUENCE</scope>
    <source>
        <strain evidence="4">STM</strain>
    </source>
</reference>
<keyword evidence="2" id="KW-0547">Nucleotide-binding</keyword>
<dbReference type="NCBIfam" id="TIGR02727">
    <property type="entry name" value="MTHFS_bact"/>
    <property type="match status" value="1"/>
</dbReference>
<dbReference type="EC" id="6.3.3.2" evidence="4"/>
<keyword evidence="3" id="KW-0067">ATP-binding</keyword>
<dbReference type="InterPro" id="IPR037171">
    <property type="entry name" value="NagB/RpiA_transferase-like"/>
</dbReference>
<proteinExistence type="inferred from homology"/>
<dbReference type="GO" id="GO:0035999">
    <property type="term" value="P:tetrahydrofolate interconversion"/>
    <property type="evidence" value="ECO:0007669"/>
    <property type="project" value="TreeGrafter"/>
</dbReference>
<protein>
    <submittedName>
        <fullName evidence="4">5-formyltetrahydrofolate cyclo-ligase</fullName>
        <ecNumber evidence="4">6.3.3.2</ecNumber>
    </submittedName>
</protein>
<feature type="non-terminal residue" evidence="4">
    <location>
        <position position="171"/>
    </location>
</feature>
<dbReference type="PANTHER" id="PTHR23407">
    <property type="entry name" value="ATPASE INHIBITOR/5-FORMYLTETRAHYDROFOLATE CYCLO-LIGASE"/>
    <property type="match status" value="1"/>
</dbReference>
<comment type="similarity">
    <text evidence="1">Belongs to the 5-formyltetrahydrofolate cyclo-ligase family.</text>
</comment>
<organism evidence="4">
    <name type="scientific">termite gut metagenome</name>
    <dbReference type="NCBI Taxonomy" id="433724"/>
    <lineage>
        <taxon>unclassified sequences</taxon>
        <taxon>metagenomes</taxon>
        <taxon>organismal metagenomes</taxon>
    </lineage>
</organism>
<dbReference type="Pfam" id="PF01812">
    <property type="entry name" value="5-FTHF_cyc-lig"/>
    <property type="match status" value="1"/>
</dbReference>
<dbReference type="Gene3D" id="3.40.50.10420">
    <property type="entry name" value="NagB/RpiA/CoA transferase-like"/>
    <property type="match status" value="1"/>
</dbReference>
<sequence>MMETRKKELRKLITKQKLQCCDSTLQAQSADILHRLETHAVFKEARTVLLFHSLKDEPDTHAFIEKWSGAKVILLPVVCGENLELRVYDKRQNLSTGVYGIEEPSGEAFTDYASIDLAVIPGIAFDRLGNRLGRGKGYYDKLLPHLSAYKIGIGFSFQLVEEVPAREFDVR</sequence>
<dbReference type="GO" id="GO:0005524">
    <property type="term" value="F:ATP binding"/>
    <property type="evidence" value="ECO:0007669"/>
    <property type="project" value="UniProtKB-KW"/>
</dbReference>
<evidence type="ECO:0000256" key="1">
    <source>
        <dbReference type="ARBA" id="ARBA00010638"/>
    </source>
</evidence>
<comment type="caution">
    <text evidence="4">The sequence shown here is derived from an EMBL/GenBank/DDBJ whole genome shotgun (WGS) entry which is preliminary data.</text>
</comment>
<dbReference type="PANTHER" id="PTHR23407:SF1">
    <property type="entry name" value="5-FORMYLTETRAHYDROFOLATE CYCLO-LIGASE"/>
    <property type="match status" value="1"/>
</dbReference>
<dbReference type="SUPFAM" id="SSF100950">
    <property type="entry name" value="NagB/RpiA/CoA transferase-like"/>
    <property type="match status" value="1"/>
</dbReference>
<dbReference type="GO" id="GO:0009396">
    <property type="term" value="P:folic acid-containing compound biosynthetic process"/>
    <property type="evidence" value="ECO:0007669"/>
    <property type="project" value="TreeGrafter"/>
</dbReference>